<evidence type="ECO:0000256" key="7">
    <source>
        <dbReference type="ARBA" id="ARBA00022989"/>
    </source>
</evidence>
<dbReference type="SUPFAM" id="SSF56024">
    <property type="entry name" value="Phospholipase D/nuclease"/>
    <property type="match status" value="2"/>
</dbReference>
<evidence type="ECO:0000256" key="6">
    <source>
        <dbReference type="ARBA" id="ARBA00022737"/>
    </source>
</evidence>
<dbReference type="Gene3D" id="3.30.870.10">
    <property type="entry name" value="Endonuclease Chain A"/>
    <property type="match status" value="2"/>
</dbReference>
<feature type="domain" description="PLD phosphodiesterase" evidence="14">
    <location>
        <begin position="382"/>
        <end position="409"/>
    </location>
</feature>
<evidence type="ECO:0000256" key="11">
    <source>
        <dbReference type="ARBA" id="ARBA00023264"/>
    </source>
</evidence>
<name>A0A8D3X8M9_9GAMM</name>
<keyword evidence="4" id="KW-0808">Transferase</keyword>
<organism evidence="15 16">
    <name type="scientific">Candidatus Portiera aleyrodidarum TV</name>
    <dbReference type="NCBI Taxonomy" id="1297582"/>
    <lineage>
        <taxon>Bacteria</taxon>
        <taxon>Pseudomonadati</taxon>
        <taxon>Pseudomonadota</taxon>
        <taxon>Gammaproteobacteria</taxon>
        <taxon>Candidatus Johnevansiales</taxon>
        <taxon>Candidatus Johnevansiaceae</taxon>
        <taxon>Candidatus Portiera</taxon>
    </lineage>
</organism>
<evidence type="ECO:0000313" key="15">
    <source>
        <dbReference type="EMBL" id="AGI27186.1"/>
    </source>
</evidence>
<reference evidence="15 16" key="1">
    <citation type="journal article" date="2013" name="Genome Biol. Evol.">
        <title>The evolution of genomic instability in the obligate endosymbionts of whiteflies.</title>
        <authorList>
            <person name="Sloan D.B."/>
            <person name="Moran N.A."/>
        </authorList>
    </citation>
    <scope>NUCLEOTIDE SEQUENCE [LARGE SCALE GENOMIC DNA]</scope>
    <source>
        <strain evidence="15 16">TV</strain>
    </source>
</reference>
<evidence type="ECO:0000313" key="16">
    <source>
        <dbReference type="Proteomes" id="UP000012083"/>
    </source>
</evidence>
<proteinExistence type="predicted"/>
<dbReference type="RefSeq" id="WP_015482597.1">
    <property type="nucleotide sequence ID" value="NC_020831.1"/>
</dbReference>
<evidence type="ECO:0000256" key="1">
    <source>
        <dbReference type="ARBA" id="ARBA00004236"/>
    </source>
</evidence>
<keyword evidence="5 13" id="KW-0812">Transmembrane</keyword>
<protein>
    <recommendedName>
        <fullName evidence="12">Cardiolipin synthase</fullName>
        <ecNumber evidence="12">2.7.8.-</ecNumber>
    </recommendedName>
</protein>
<evidence type="ECO:0000256" key="4">
    <source>
        <dbReference type="ARBA" id="ARBA00022679"/>
    </source>
</evidence>
<dbReference type="Pfam" id="PF13091">
    <property type="entry name" value="PLDc_2"/>
    <property type="match status" value="2"/>
</dbReference>
<dbReference type="Proteomes" id="UP000012083">
    <property type="component" value="Chromosome"/>
</dbReference>
<evidence type="ECO:0000256" key="12">
    <source>
        <dbReference type="NCBIfam" id="TIGR04265"/>
    </source>
</evidence>
<keyword evidence="11" id="KW-1208">Phospholipid metabolism</keyword>
<comment type="subcellular location">
    <subcellularLocation>
        <location evidence="1">Cell membrane</location>
    </subcellularLocation>
</comment>
<dbReference type="PANTHER" id="PTHR21248">
    <property type="entry name" value="CARDIOLIPIN SYNTHASE"/>
    <property type="match status" value="1"/>
</dbReference>
<feature type="transmembrane region" description="Helical" evidence="13">
    <location>
        <begin position="37"/>
        <end position="58"/>
    </location>
</feature>
<dbReference type="InterPro" id="IPR001736">
    <property type="entry name" value="PLipase_D/transphosphatidylase"/>
</dbReference>
<dbReference type="PANTHER" id="PTHR21248:SF22">
    <property type="entry name" value="PHOSPHOLIPASE D"/>
    <property type="match status" value="1"/>
</dbReference>
<dbReference type="FunFam" id="3.30.870.10:FF:000014">
    <property type="entry name" value="Cardiolipin synthase"/>
    <property type="match status" value="1"/>
</dbReference>
<feature type="domain" description="PLD phosphodiesterase" evidence="14">
    <location>
        <begin position="206"/>
        <end position="233"/>
    </location>
</feature>
<gene>
    <name evidence="15" type="primary">cls</name>
    <name evidence="15" type="ORF">PalTV_205</name>
</gene>
<evidence type="ECO:0000256" key="2">
    <source>
        <dbReference type="ARBA" id="ARBA00022475"/>
    </source>
</evidence>
<evidence type="ECO:0000256" key="8">
    <source>
        <dbReference type="ARBA" id="ARBA00023098"/>
    </source>
</evidence>
<dbReference type="EC" id="2.7.8.-" evidence="12"/>
<dbReference type="GO" id="GO:0032049">
    <property type="term" value="P:cardiolipin biosynthetic process"/>
    <property type="evidence" value="ECO:0007669"/>
    <property type="project" value="UniProtKB-UniRule"/>
</dbReference>
<feature type="transmembrane region" description="Helical" evidence="13">
    <location>
        <begin position="12"/>
        <end position="30"/>
    </location>
</feature>
<dbReference type="KEGG" id="pld:PalTV_205"/>
<dbReference type="GO" id="GO:0005886">
    <property type="term" value="C:plasma membrane"/>
    <property type="evidence" value="ECO:0007669"/>
    <property type="project" value="UniProtKB-SubCell"/>
</dbReference>
<evidence type="ECO:0000256" key="5">
    <source>
        <dbReference type="ARBA" id="ARBA00022692"/>
    </source>
</evidence>
<dbReference type="GO" id="GO:0008808">
    <property type="term" value="F:cardiolipin synthase activity"/>
    <property type="evidence" value="ECO:0007669"/>
    <property type="project" value="UniProtKB-UniRule"/>
</dbReference>
<keyword evidence="10" id="KW-0594">Phospholipid biosynthesis</keyword>
<keyword evidence="6" id="KW-0677">Repeat</keyword>
<dbReference type="SMART" id="SM00155">
    <property type="entry name" value="PLDc"/>
    <property type="match status" value="2"/>
</dbReference>
<keyword evidence="9 13" id="KW-0472">Membrane</keyword>
<evidence type="ECO:0000256" key="13">
    <source>
        <dbReference type="SAM" id="Phobius"/>
    </source>
</evidence>
<evidence type="ECO:0000256" key="10">
    <source>
        <dbReference type="ARBA" id="ARBA00023209"/>
    </source>
</evidence>
<evidence type="ECO:0000256" key="3">
    <source>
        <dbReference type="ARBA" id="ARBA00022516"/>
    </source>
</evidence>
<keyword evidence="3" id="KW-0444">Lipid biosynthesis</keyword>
<evidence type="ECO:0000256" key="9">
    <source>
        <dbReference type="ARBA" id="ARBA00023136"/>
    </source>
</evidence>
<dbReference type="EMBL" id="CP004358">
    <property type="protein sequence ID" value="AGI27186.1"/>
    <property type="molecule type" value="Genomic_DNA"/>
</dbReference>
<dbReference type="NCBIfam" id="TIGR04265">
    <property type="entry name" value="bac_cardiolipin"/>
    <property type="match status" value="1"/>
</dbReference>
<dbReference type="AlphaFoldDB" id="A0A8D3X8M9"/>
<keyword evidence="7 13" id="KW-1133">Transmembrane helix</keyword>
<evidence type="ECO:0000259" key="14">
    <source>
        <dbReference type="PROSITE" id="PS50035"/>
    </source>
</evidence>
<sequence length="469" mass="54067">MNFCINSIKNIFNLLIFLILLFSIIIAIMISRTAQGAIAWLISLITFPYLSIPIFWILSCPNFCGYIITKNILNNKSLKNYINLYYFKSNCNVKVVEQLAILPLTKANCANLLINGYITFKSMFDGIKRAKKYILIQFFIIKNDKIGQKLKKNLIYSANKGVKIFVIYDNIGSHNLSTRFIKELKKAGIKIFAFGFCKGWKNLLKINFCNHRKLIIVDGKEAWTGGLNIGMEYLGRNKKLGYWRDTHLHIIGPSVLCLQEIFLSDWYWTTEKHIQHLNWKPIISNIKNQHVIILPSGPVYNINNASLLIQNSINLATKTFWITSPYFIPDQSIIDSLKLAALRGVDVKIIIPERTDHLLVYLSTFSYLSELIKFGVKIYKYIKGFLHQKVMLIDDHTASVGTINLDNRSLKLNFEITAYIIDYDFAKDVKYMLKQDLLYCKLINLNEIKCRSLIKKLISKTAFLASPIQ</sequence>
<keyword evidence="8" id="KW-0443">Lipid metabolism</keyword>
<dbReference type="InterPro" id="IPR022924">
    <property type="entry name" value="Cardiolipin_synthase"/>
</dbReference>
<dbReference type="InterPro" id="IPR025202">
    <property type="entry name" value="PLD-like_dom"/>
</dbReference>
<accession>A0A8D3X8M9</accession>
<dbReference type="PROSITE" id="PS50035">
    <property type="entry name" value="PLD"/>
    <property type="match status" value="2"/>
</dbReference>
<keyword evidence="2" id="KW-1003">Cell membrane</keyword>